<dbReference type="PANTHER" id="PTHR43884">
    <property type="entry name" value="ACYL-COA DEHYDROGENASE"/>
    <property type="match status" value="1"/>
</dbReference>
<keyword evidence="3 6" id="KW-0285">Flavoprotein</keyword>
<dbReference type="PANTHER" id="PTHR43884:SF12">
    <property type="entry name" value="ISOVALERYL-COA DEHYDROGENASE, MITOCHONDRIAL-RELATED"/>
    <property type="match status" value="1"/>
</dbReference>
<keyword evidence="4 6" id="KW-0274">FAD</keyword>
<comment type="similarity">
    <text evidence="2 6">Belongs to the acyl-CoA dehydrogenase family.</text>
</comment>
<evidence type="ECO:0000313" key="11">
    <source>
        <dbReference type="Proteomes" id="UP000268469"/>
    </source>
</evidence>
<evidence type="ECO:0000313" key="10">
    <source>
        <dbReference type="EMBL" id="RKX69574.1"/>
    </source>
</evidence>
<proteinExistence type="inferred from homology"/>
<dbReference type="InterPro" id="IPR009100">
    <property type="entry name" value="AcylCoA_DH/oxidase_NM_dom_sf"/>
</dbReference>
<evidence type="ECO:0000259" key="7">
    <source>
        <dbReference type="Pfam" id="PF00441"/>
    </source>
</evidence>
<dbReference type="Gene3D" id="1.10.540.10">
    <property type="entry name" value="Acyl-CoA dehydrogenase/oxidase, N-terminal domain"/>
    <property type="match status" value="1"/>
</dbReference>
<dbReference type="FunFam" id="1.20.140.10:FF:000004">
    <property type="entry name" value="Acyl-CoA dehydrogenase FadE25"/>
    <property type="match status" value="1"/>
</dbReference>
<evidence type="ECO:0000259" key="9">
    <source>
        <dbReference type="Pfam" id="PF02771"/>
    </source>
</evidence>
<feature type="domain" description="Acyl-CoA oxidase/dehydrogenase middle" evidence="8">
    <location>
        <begin position="121"/>
        <end position="216"/>
    </location>
</feature>
<organism evidence="10 11">
    <name type="scientific">candidate division WOR-3 bacterium</name>
    <dbReference type="NCBI Taxonomy" id="2052148"/>
    <lineage>
        <taxon>Bacteria</taxon>
        <taxon>Bacteria division WOR-3</taxon>
    </lineage>
</organism>
<dbReference type="InterPro" id="IPR009075">
    <property type="entry name" value="AcylCo_DH/oxidase_C"/>
</dbReference>
<comment type="cofactor">
    <cofactor evidence="1 6">
        <name>FAD</name>
        <dbReference type="ChEBI" id="CHEBI:57692"/>
    </cofactor>
</comment>
<evidence type="ECO:0000256" key="6">
    <source>
        <dbReference type="RuleBase" id="RU362125"/>
    </source>
</evidence>
<dbReference type="Gene3D" id="2.40.110.10">
    <property type="entry name" value="Butyryl-CoA Dehydrogenase, subunit A, domain 2"/>
    <property type="match status" value="1"/>
</dbReference>
<dbReference type="InterPro" id="IPR006091">
    <property type="entry name" value="Acyl-CoA_Oxase/DH_mid-dom"/>
</dbReference>
<reference evidence="10 11" key="1">
    <citation type="submission" date="2018-06" db="EMBL/GenBank/DDBJ databases">
        <title>Extensive metabolic versatility and redundancy in microbially diverse, dynamic hydrothermal sediments.</title>
        <authorList>
            <person name="Dombrowski N."/>
            <person name="Teske A."/>
            <person name="Baker B.J."/>
        </authorList>
    </citation>
    <scope>NUCLEOTIDE SEQUENCE [LARGE SCALE GENOMIC DNA]</scope>
    <source>
        <strain evidence="10">B36_G15</strain>
    </source>
</reference>
<dbReference type="InterPro" id="IPR036250">
    <property type="entry name" value="AcylCo_DH-like_C"/>
</dbReference>
<dbReference type="InterPro" id="IPR046373">
    <property type="entry name" value="Acyl-CoA_Oxase/DH_mid-dom_sf"/>
</dbReference>
<evidence type="ECO:0000259" key="8">
    <source>
        <dbReference type="Pfam" id="PF02770"/>
    </source>
</evidence>
<dbReference type="EMBL" id="QNBE01000077">
    <property type="protein sequence ID" value="RKX69574.1"/>
    <property type="molecule type" value="Genomic_DNA"/>
</dbReference>
<dbReference type="FunFam" id="2.40.110.10:FF:000001">
    <property type="entry name" value="Acyl-CoA dehydrogenase, mitochondrial"/>
    <property type="match status" value="1"/>
</dbReference>
<dbReference type="GO" id="GO:0003995">
    <property type="term" value="F:acyl-CoA dehydrogenase activity"/>
    <property type="evidence" value="ECO:0007669"/>
    <property type="project" value="TreeGrafter"/>
</dbReference>
<comment type="caution">
    <text evidence="10">The sequence shown here is derived from an EMBL/GenBank/DDBJ whole genome shotgun (WGS) entry which is preliminary data.</text>
</comment>
<keyword evidence="5 6" id="KW-0560">Oxidoreductase</keyword>
<dbReference type="AlphaFoldDB" id="A0A660SFK5"/>
<dbReference type="Pfam" id="PF00441">
    <property type="entry name" value="Acyl-CoA_dh_1"/>
    <property type="match status" value="1"/>
</dbReference>
<accession>A0A660SFK5</accession>
<dbReference type="Pfam" id="PF02770">
    <property type="entry name" value="Acyl-CoA_dh_M"/>
    <property type="match status" value="1"/>
</dbReference>
<feature type="domain" description="Acyl-CoA dehydrogenase/oxidase N-terminal" evidence="9">
    <location>
        <begin position="6"/>
        <end position="117"/>
    </location>
</feature>
<dbReference type="GO" id="GO:0050660">
    <property type="term" value="F:flavin adenine dinucleotide binding"/>
    <property type="evidence" value="ECO:0007669"/>
    <property type="project" value="InterPro"/>
</dbReference>
<sequence>MEYFLSDRQKELRERTRRVAETVIKPRVQELEKHGDLIAEVRSELVAAGLYKIFVPPEYGGEDFGILELSLVVEELARVCAGVATAYAATGLGSMPLIVSGNEEQKQRYLTRIARGEIVFAFGLTEPEAGSDAANVKTKAVKDGDYYIINGQKQFITNGGVADVYTIFASTNPARGARGISAFLVEKGTPGFEIGKEEEKLGIKASKTCQLLFNDCRVPKENLLGKEGLGYIAALRTFDRTRPGVAAVALGIAQGALEAAARRSGGLKDDPKVQKILADIATKVEAARALIYATARMIDAGVKRFTKESAMSKVFASDVAMEATIEAIQVLGEKGLLKDYEVEKMMRDAKITQIYEGTNEIQRLVIASELIKEYA</sequence>
<feature type="domain" description="Acyl-CoA dehydrogenase/oxidase C-terminal" evidence="7">
    <location>
        <begin position="230"/>
        <end position="370"/>
    </location>
</feature>
<name>A0A660SFK5_UNCW3</name>
<evidence type="ECO:0000256" key="5">
    <source>
        <dbReference type="ARBA" id="ARBA00023002"/>
    </source>
</evidence>
<dbReference type="SUPFAM" id="SSF47203">
    <property type="entry name" value="Acyl-CoA dehydrogenase C-terminal domain-like"/>
    <property type="match status" value="1"/>
</dbReference>
<evidence type="ECO:0000256" key="1">
    <source>
        <dbReference type="ARBA" id="ARBA00001974"/>
    </source>
</evidence>
<evidence type="ECO:0000256" key="3">
    <source>
        <dbReference type="ARBA" id="ARBA00022630"/>
    </source>
</evidence>
<dbReference type="Pfam" id="PF02771">
    <property type="entry name" value="Acyl-CoA_dh_N"/>
    <property type="match status" value="1"/>
</dbReference>
<dbReference type="InterPro" id="IPR037069">
    <property type="entry name" value="AcylCoA_DH/ox_N_sf"/>
</dbReference>
<evidence type="ECO:0000256" key="4">
    <source>
        <dbReference type="ARBA" id="ARBA00022827"/>
    </source>
</evidence>
<gene>
    <name evidence="10" type="ORF">DRP53_07805</name>
</gene>
<dbReference type="PIRSF" id="PIRSF016578">
    <property type="entry name" value="HsaA"/>
    <property type="match status" value="1"/>
</dbReference>
<dbReference type="InterPro" id="IPR013786">
    <property type="entry name" value="AcylCoA_DH/ox_N"/>
</dbReference>
<protein>
    <submittedName>
        <fullName evidence="10">Acyl-CoA dehydrogenase</fullName>
    </submittedName>
</protein>
<evidence type="ECO:0000256" key="2">
    <source>
        <dbReference type="ARBA" id="ARBA00009347"/>
    </source>
</evidence>
<dbReference type="SUPFAM" id="SSF56645">
    <property type="entry name" value="Acyl-CoA dehydrogenase NM domain-like"/>
    <property type="match status" value="1"/>
</dbReference>
<dbReference type="Gene3D" id="1.20.140.10">
    <property type="entry name" value="Butyryl-CoA Dehydrogenase, subunit A, domain 3"/>
    <property type="match status" value="1"/>
</dbReference>
<dbReference type="Proteomes" id="UP000268469">
    <property type="component" value="Unassembled WGS sequence"/>
</dbReference>